<keyword evidence="2" id="KW-1015">Disulfide bond</keyword>
<keyword evidence="3" id="KW-0732">Signal</keyword>
<name>A0AAW2Z1B5_9EUKA</name>
<sequence>MFKALLLLCIAAAAFAVTISEDDHKEAFSKWVLQHEKKYPANENVAMRFELFKKYRNDVFEHNEKAAEGIYTWTKQVDRFADWTDVEKNNYLNYRPTNFTSTPEALAYVPSNADYVDWTQRGAVVNGKDQHQCGSCWAFAATGTMEGCNAIAGKGLRRLSEQQLQDCMFGHVCSPGGGGPREAIDWVKNRGGISGEDQYPYIGGNGNCHDTGSVARVGNTWHVDRNEGAMVGMVQRGPTAAGVNGQSLFGYRGGVVNDDRLDRGTNHAITIVGYAPNCENTGVDCWIIRNSWGSGWGKGGYALIARGKNMIGIGNDAHVALDC</sequence>
<dbReference type="InterPro" id="IPR025660">
    <property type="entry name" value="Pept_his_AS"/>
</dbReference>
<dbReference type="SUPFAM" id="SSF54001">
    <property type="entry name" value="Cysteine proteinases"/>
    <property type="match status" value="1"/>
</dbReference>
<evidence type="ECO:0000256" key="2">
    <source>
        <dbReference type="ARBA" id="ARBA00023157"/>
    </source>
</evidence>
<dbReference type="Pfam" id="PF08246">
    <property type="entry name" value="Inhibitor_I29"/>
    <property type="match status" value="1"/>
</dbReference>
<feature type="domain" description="Cathepsin propeptide inhibitor" evidence="5">
    <location>
        <begin position="28"/>
        <end position="88"/>
    </location>
</feature>
<dbReference type="Proteomes" id="UP001431209">
    <property type="component" value="Unassembled WGS sequence"/>
</dbReference>
<dbReference type="GO" id="GO:0006508">
    <property type="term" value="P:proteolysis"/>
    <property type="evidence" value="ECO:0007669"/>
    <property type="project" value="InterPro"/>
</dbReference>
<dbReference type="InterPro" id="IPR039417">
    <property type="entry name" value="Peptidase_C1A_papain-like"/>
</dbReference>
<dbReference type="EMBL" id="JAOPGA020000886">
    <property type="protein sequence ID" value="KAL0482714.1"/>
    <property type="molecule type" value="Genomic_DNA"/>
</dbReference>
<evidence type="ECO:0000313" key="7">
    <source>
        <dbReference type="Proteomes" id="UP001431209"/>
    </source>
</evidence>
<dbReference type="PANTHER" id="PTHR12411">
    <property type="entry name" value="CYSTEINE PROTEASE FAMILY C1-RELATED"/>
    <property type="match status" value="1"/>
</dbReference>
<organism evidence="6 7">
    <name type="scientific">Acrasis kona</name>
    <dbReference type="NCBI Taxonomy" id="1008807"/>
    <lineage>
        <taxon>Eukaryota</taxon>
        <taxon>Discoba</taxon>
        <taxon>Heterolobosea</taxon>
        <taxon>Tetramitia</taxon>
        <taxon>Eutetramitia</taxon>
        <taxon>Acrasidae</taxon>
        <taxon>Acrasis</taxon>
    </lineage>
</organism>
<dbReference type="Gene3D" id="3.90.70.10">
    <property type="entry name" value="Cysteine proteinases"/>
    <property type="match status" value="1"/>
</dbReference>
<dbReference type="SMART" id="SM00848">
    <property type="entry name" value="Inhibitor_I29"/>
    <property type="match status" value="1"/>
</dbReference>
<dbReference type="InterPro" id="IPR013128">
    <property type="entry name" value="Peptidase_C1A"/>
</dbReference>
<dbReference type="PROSITE" id="PS00139">
    <property type="entry name" value="THIOL_PROTEASE_CYS"/>
    <property type="match status" value="1"/>
</dbReference>
<dbReference type="InterPro" id="IPR000668">
    <property type="entry name" value="Peptidase_C1A_C"/>
</dbReference>
<dbReference type="AlphaFoldDB" id="A0AAW2Z1B5"/>
<dbReference type="InterPro" id="IPR038765">
    <property type="entry name" value="Papain-like_cys_pep_sf"/>
</dbReference>
<dbReference type="CDD" id="cd02248">
    <property type="entry name" value="Peptidase_C1A"/>
    <property type="match status" value="1"/>
</dbReference>
<comment type="caution">
    <text evidence="6">The sequence shown here is derived from an EMBL/GenBank/DDBJ whole genome shotgun (WGS) entry which is preliminary data.</text>
</comment>
<evidence type="ECO:0000259" key="4">
    <source>
        <dbReference type="SMART" id="SM00645"/>
    </source>
</evidence>
<dbReference type="SMART" id="SM00645">
    <property type="entry name" value="Pept_C1"/>
    <property type="match status" value="1"/>
</dbReference>
<dbReference type="Pfam" id="PF00112">
    <property type="entry name" value="Peptidase_C1"/>
    <property type="match status" value="1"/>
</dbReference>
<keyword evidence="7" id="KW-1185">Reference proteome</keyword>
<gene>
    <name evidence="6" type="ORF">AKO1_014258</name>
</gene>
<dbReference type="InterPro" id="IPR000169">
    <property type="entry name" value="Pept_cys_AS"/>
</dbReference>
<comment type="similarity">
    <text evidence="1">Belongs to the peptidase C1 family.</text>
</comment>
<protein>
    <submittedName>
        <fullName evidence="6">Pro-cathepsin H</fullName>
    </submittedName>
</protein>
<dbReference type="PRINTS" id="PR00705">
    <property type="entry name" value="PAPAIN"/>
</dbReference>
<evidence type="ECO:0000259" key="5">
    <source>
        <dbReference type="SMART" id="SM00848"/>
    </source>
</evidence>
<feature type="signal peptide" evidence="3">
    <location>
        <begin position="1"/>
        <end position="16"/>
    </location>
</feature>
<proteinExistence type="inferred from homology"/>
<dbReference type="PROSITE" id="PS00639">
    <property type="entry name" value="THIOL_PROTEASE_HIS"/>
    <property type="match status" value="1"/>
</dbReference>
<accession>A0AAW2Z1B5</accession>
<feature type="domain" description="Peptidase C1A papain C-terminal" evidence="4">
    <location>
        <begin position="112"/>
        <end position="321"/>
    </location>
</feature>
<reference evidence="6 7" key="1">
    <citation type="submission" date="2024-03" db="EMBL/GenBank/DDBJ databases">
        <title>The Acrasis kona genome and developmental transcriptomes reveal deep origins of eukaryotic multicellular pathways.</title>
        <authorList>
            <person name="Sheikh S."/>
            <person name="Fu C.-J."/>
            <person name="Brown M.W."/>
            <person name="Baldauf S.L."/>
        </authorList>
    </citation>
    <scope>NUCLEOTIDE SEQUENCE [LARGE SCALE GENOMIC DNA]</scope>
    <source>
        <strain evidence="6 7">ATCC MYA-3509</strain>
    </source>
</reference>
<evidence type="ECO:0000256" key="3">
    <source>
        <dbReference type="SAM" id="SignalP"/>
    </source>
</evidence>
<dbReference type="InterPro" id="IPR013201">
    <property type="entry name" value="Prot_inhib_I29"/>
</dbReference>
<evidence type="ECO:0000313" key="6">
    <source>
        <dbReference type="EMBL" id="KAL0482714.1"/>
    </source>
</evidence>
<dbReference type="GO" id="GO:0008234">
    <property type="term" value="F:cysteine-type peptidase activity"/>
    <property type="evidence" value="ECO:0007669"/>
    <property type="project" value="InterPro"/>
</dbReference>
<evidence type="ECO:0000256" key="1">
    <source>
        <dbReference type="ARBA" id="ARBA00008455"/>
    </source>
</evidence>
<feature type="chain" id="PRO_5043923976" evidence="3">
    <location>
        <begin position="17"/>
        <end position="323"/>
    </location>
</feature>